<dbReference type="AlphaFoldDB" id="A0A9X2EMT9"/>
<dbReference type="Pfam" id="PF07486">
    <property type="entry name" value="Hydrolase_2"/>
    <property type="match status" value="1"/>
</dbReference>
<dbReference type="InterPro" id="IPR042047">
    <property type="entry name" value="SleB_dom1"/>
</dbReference>
<dbReference type="Gene3D" id="1.10.10.2520">
    <property type="entry name" value="Cell wall hydrolase SleB, domain 1"/>
    <property type="match status" value="1"/>
</dbReference>
<keyword evidence="4" id="KW-1185">Reference proteome</keyword>
<sequence length="228" mass="24896">MKKSIAVAAFATAVTITSSVAPARDANGTTLTATAASTSFPVAGLPSVAMPATEALLDTVDPVTGEVVAVLPEPEPEIMLAEIEVEPEPVLPEDLGDLVDHFAGTQPRDNEMDCLARAIYFETRGEPLHGQLAVGEVIRNRAESSRFPDSYCSVIKQRRQFSFVQAGRIPEPRRGTRAWKNAVAIARIVDGEHHSTRMDGALFFHANYVNPRWRLKRMGSIGNHIFYQ</sequence>
<organism evidence="3 4">
    <name type="scientific">Sphingomicrobium sediminis</name>
    <dbReference type="NCBI Taxonomy" id="2950949"/>
    <lineage>
        <taxon>Bacteria</taxon>
        <taxon>Pseudomonadati</taxon>
        <taxon>Pseudomonadota</taxon>
        <taxon>Alphaproteobacteria</taxon>
        <taxon>Sphingomonadales</taxon>
        <taxon>Sphingomonadaceae</taxon>
        <taxon>Sphingomicrobium</taxon>
    </lineage>
</organism>
<dbReference type="InterPro" id="IPR011105">
    <property type="entry name" value="Cell_wall_hydrolase_SleB"/>
</dbReference>
<evidence type="ECO:0000313" key="3">
    <source>
        <dbReference type="EMBL" id="MCM8558092.1"/>
    </source>
</evidence>
<dbReference type="RefSeq" id="WP_252114729.1">
    <property type="nucleotide sequence ID" value="NZ_JAMSHT010000001.1"/>
</dbReference>
<comment type="caution">
    <text evidence="3">The sequence shown here is derived from an EMBL/GenBank/DDBJ whole genome shotgun (WGS) entry which is preliminary data.</text>
</comment>
<name>A0A9X2EMT9_9SPHN</name>
<evidence type="ECO:0000259" key="2">
    <source>
        <dbReference type="Pfam" id="PF07486"/>
    </source>
</evidence>
<keyword evidence="1" id="KW-0732">Signal</keyword>
<dbReference type="Proteomes" id="UP001155128">
    <property type="component" value="Unassembled WGS sequence"/>
</dbReference>
<feature type="chain" id="PRO_5040734241" evidence="1">
    <location>
        <begin position="24"/>
        <end position="228"/>
    </location>
</feature>
<accession>A0A9X2EMT9</accession>
<protein>
    <submittedName>
        <fullName evidence="3">Cell wall hydrolase</fullName>
    </submittedName>
</protein>
<dbReference type="GO" id="GO:0016787">
    <property type="term" value="F:hydrolase activity"/>
    <property type="evidence" value="ECO:0007669"/>
    <property type="project" value="UniProtKB-KW"/>
</dbReference>
<reference evidence="3" key="1">
    <citation type="submission" date="2022-06" db="EMBL/GenBank/DDBJ databases">
        <title>Sphingomicrobium sedimins sp. nov., a marine bacterium isolated from tidal flat.</title>
        <authorList>
            <person name="Kim C.-H."/>
            <person name="Yoo Y."/>
            <person name="Kim J.-J."/>
        </authorList>
    </citation>
    <scope>NUCLEOTIDE SEQUENCE</scope>
    <source>
        <strain evidence="3">GRR-S6-50</strain>
    </source>
</reference>
<proteinExistence type="predicted"/>
<dbReference type="EMBL" id="JAMSHT010000001">
    <property type="protein sequence ID" value="MCM8558092.1"/>
    <property type="molecule type" value="Genomic_DNA"/>
</dbReference>
<gene>
    <name evidence="3" type="ORF">NDO55_09685</name>
</gene>
<evidence type="ECO:0000256" key="1">
    <source>
        <dbReference type="SAM" id="SignalP"/>
    </source>
</evidence>
<keyword evidence="3" id="KW-0378">Hydrolase</keyword>
<feature type="domain" description="Cell wall hydrolase SleB" evidence="2">
    <location>
        <begin position="125"/>
        <end position="227"/>
    </location>
</feature>
<evidence type="ECO:0000313" key="4">
    <source>
        <dbReference type="Proteomes" id="UP001155128"/>
    </source>
</evidence>
<feature type="signal peptide" evidence="1">
    <location>
        <begin position="1"/>
        <end position="23"/>
    </location>
</feature>